<evidence type="ECO:0000313" key="4">
    <source>
        <dbReference type="Proteomes" id="UP000791080"/>
    </source>
</evidence>
<dbReference type="InterPro" id="IPR000086">
    <property type="entry name" value="NUDIX_hydrolase_dom"/>
</dbReference>
<dbReference type="SUPFAM" id="SSF55811">
    <property type="entry name" value="Nudix"/>
    <property type="match status" value="1"/>
</dbReference>
<evidence type="ECO:0000313" key="3">
    <source>
        <dbReference type="EMBL" id="MCP2331571.1"/>
    </source>
</evidence>
<dbReference type="EMBL" id="AUBJ02000001">
    <property type="protein sequence ID" value="MCP2331571.1"/>
    <property type="molecule type" value="Genomic_DNA"/>
</dbReference>
<keyword evidence="4" id="KW-1185">Reference proteome</keyword>
<keyword evidence="1" id="KW-0378">Hydrolase</keyword>
<sequence>MIVADDQVTRTHGTHEFETRDSVDLYEGAVLALRRDDVVMPGGGTARREVLEHPGAVAVVALDEDDRVVMIHQYRHPIGRRLWELPAGLLDVSGEEPALTAARELAEEVGLAASEWSVLVDVAASPGFTDEVVRVYLATGLSEVERLSGTGDEEADLVPRRVPLAEAVERVFTGEVVNAAAVAGVLAAHVARTGAAAARPVGAPWRDRPTRWAARVANRG</sequence>
<evidence type="ECO:0000259" key="2">
    <source>
        <dbReference type="PROSITE" id="PS51462"/>
    </source>
</evidence>
<feature type="domain" description="Nudix hydrolase" evidence="2">
    <location>
        <begin position="51"/>
        <end position="184"/>
    </location>
</feature>
<organism evidence="3 4">
    <name type="scientific">Actinoalloteichus caeruleus DSM 43889</name>
    <dbReference type="NCBI Taxonomy" id="1120930"/>
    <lineage>
        <taxon>Bacteria</taxon>
        <taxon>Bacillati</taxon>
        <taxon>Actinomycetota</taxon>
        <taxon>Actinomycetes</taxon>
        <taxon>Pseudonocardiales</taxon>
        <taxon>Pseudonocardiaceae</taxon>
        <taxon>Actinoalloteichus</taxon>
        <taxon>Actinoalloteichus cyanogriseus</taxon>
    </lineage>
</organism>
<proteinExistence type="predicted"/>
<dbReference type="PANTHER" id="PTHR11839:SF31">
    <property type="entry name" value="ADP-RIBOSE PYROPHOSPHATASE"/>
    <property type="match status" value="1"/>
</dbReference>
<comment type="caution">
    <text evidence="3">The sequence shown here is derived from an EMBL/GenBank/DDBJ whole genome shotgun (WGS) entry which is preliminary data.</text>
</comment>
<dbReference type="PROSITE" id="PS51462">
    <property type="entry name" value="NUDIX"/>
    <property type="match status" value="1"/>
</dbReference>
<dbReference type="InterPro" id="IPR015797">
    <property type="entry name" value="NUDIX_hydrolase-like_dom_sf"/>
</dbReference>
<dbReference type="PANTHER" id="PTHR11839">
    <property type="entry name" value="UDP/ADP-SUGAR PYROPHOSPHATASE"/>
    <property type="match status" value="1"/>
</dbReference>
<dbReference type="CDD" id="cd24158">
    <property type="entry name" value="NUDIX_ADPRase_Rv1700"/>
    <property type="match status" value="1"/>
</dbReference>
<dbReference type="Gene3D" id="3.90.79.10">
    <property type="entry name" value="Nucleoside Triphosphate Pyrophosphohydrolase"/>
    <property type="match status" value="1"/>
</dbReference>
<evidence type="ECO:0000256" key="1">
    <source>
        <dbReference type="ARBA" id="ARBA00022801"/>
    </source>
</evidence>
<name>A0ABT1JIH8_ACTCY</name>
<dbReference type="Pfam" id="PF00293">
    <property type="entry name" value="NUDIX"/>
    <property type="match status" value="1"/>
</dbReference>
<gene>
    <name evidence="3" type="ORF">G443_001841</name>
</gene>
<accession>A0ABT1JIH8</accession>
<protein>
    <submittedName>
        <fullName evidence="3">ADP-ribose pyrophosphatase</fullName>
    </submittedName>
</protein>
<reference evidence="3 4" key="1">
    <citation type="submission" date="2022-06" db="EMBL/GenBank/DDBJ databases">
        <title>Genomic Encyclopedia of Type Strains, Phase I: the one thousand microbial genomes (KMG-I) project.</title>
        <authorList>
            <person name="Kyrpides N."/>
        </authorList>
    </citation>
    <scope>NUCLEOTIDE SEQUENCE [LARGE SCALE GENOMIC DNA]</scope>
    <source>
        <strain evidence="3 4">DSM 43889</strain>
    </source>
</reference>
<dbReference type="Proteomes" id="UP000791080">
    <property type="component" value="Unassembled WGS sequence"/>
</dbReference>